<comment type="caution">
    <text evidence="1">The sequence shown here is derived from an EMBL/GenBank/DDBJ whole genome shotgun (WGS) entry which is preliminary data.</text>
</comment>
<dbReference type="Proteomes" id="UP000654075">
    <property type="component" value="Unassembled WGS sequence"/>
</dbReference>
<name>A0A813FA38_POLGL</name>
<accession>A0A813FA38</accession>
<proteinExistence type="predicted"/>
<evidence type="ECO:0000313" key="2">
    <source>
        <dbReference type="Proteomes" id="UP000654075"/>
    </source>
</evidence>
<keyword evidence="2" id="KW-1185">Reference proteome</keyword>
<reference evidence="1" key="1">
    <citation type="submission" date="2021-02" db="EMBL/GenBank/DDBJ databases">
        <authorList>
            <person name="Dougan E. K."/>
            <person name="Rhodes N."/>
            <person name="Thang M."/>
            <person name="Chan C."/>
        </authorList>
    </citation>
    <scope>NUCLEOTIDE SEQUENCE</scope>
</reference>
<gene>
    <name evidence="1" type="ORF">PGLA1383_LOCUS29195</name>
</gene>
<evidence type="ECO:0000313" key="1">
    <source>
        <dbReference type="EMBL" id="CAE8611399.1"/>
    </source>
</evidence>
<dbReference type="EMBL" id="CAJNNV010025020">
    <property type="protein sequence ID" value="CAE8611399.1"/>
    <property type="molecule type" value="Genomic_DNA"/>
</dbReference>
<dbReference type="AlphaFoldDB" id="A0A813FA38"/>
<organism evidence="1 2">
    <name type="scientific">Polarella glacialis</name>
    <name type="common">Dinoflagellate</name>
    <dbReference type="NCBI Taxonomy" id="89957"/>
    <lineage>
        <taxon>Eukaryota</taxon>
        <taxon>Sar</taxon>
        <taxon>Alveolata</taxon>
        <taxon>Dinophyceae</taxon>
        <taxon>Suessiales</taxon>
        <taxon>Suessiaceae</taxon>
        <taxon>Polarella</taxon>
    </lineage>
</organism>
<sequence>MDDLCTGRTSRLTAWKCCATSGMSVTALPFKAQVCWQFAPKIGGDAVWAYNPDLSLRVPPATGWRVPYNGLVDPTFRLSFNTANMDASALGLGKRPAAETLFGQPPLKQGNFGQALAEQPGRQAQRPQVDDEIAQLVLAHLDDLVPKAEASCANLQKRVTLLEGGRFLGDDDLIRSVQAIDDLGKQEQAAQKACADLVPGREQSMSEAQREKLDALLHRVASHASDLKRIFQRFGPLQQRAQEARDRSTRKEVGR</sequence>
<protein>
    <submittedName>
        <fullName evidence="1">Uncharacterized protein</fullName>
    </submittedName>
</protein>